<dbReference type="PROSITE" id="PS50075">
    <property type="entry name" value="CARRIER"/>
    <property type="match status" value="5"/>
</dbReference>
<dbReference type="PANTHER" id="PTHR45527:SF1">
    <property type="entry name" value="FATTY ACID SYNTHASE"/>
    <property type="match status" value="1"/>
</dbReference>
<feature type="domain" description="Carrier" evidence="6">
    <location>
        <begin position="5380"/>
        <end position="5455"/>
    </location>
</feature>
<dbReference type="OrthoDB" id="4501954at2"/>
<dbReference type="GO" id="GO:0003824">
    <property type="term" value="F:catalytic activity"/>
    <property type="evidence" value="ECO:0007669"/>
    <property type="project" value="InterPro"/>
</dbReference>
<dbReference type="eggNOG" id="COG1020">
    <property type="taxonomic scope" value="Bacteria"/>
</dbReference>
<keyword evidence="3" id="KW-0597">Phosphoprotein</keyword>
<dbReference type="Gene3D" id="1.10.1200.10">
    <property type="entry name" value="ACP-like"/>
    <property type="match status" value="5"/>
</dbReference>
<dbReference type="FunFam" id="3.40.50.980:FF:000001">
    <property type="entry name" value="Non-ribosomal peptide synthetase"/>
    <property type="match status" value="1"/>
</dbReference>
<keyword evidence="4" id="KW-0677">Repeat</keyword>
<dbReference type="Gene3D" id="2.30.38.10">
    <property type="entry name" value="Luciferase, Domain 3"/>
    <property type="match status" value="3"/>
</dbReference>
<accession>M0QR28</accession>
<dbReference type="InterPro" id="IPR001242">
    <property type="entry name" value="Condensation_dom"/>
</dbReference>
<evidence type="ECO:0000256" key="4">
    <source>
        <dbReference type="ARBA" id="ARBA00022737"/>
    </source>
</evidence>
<dbReference type="UniPathway" id="UPA00011"/>
<dbReference type="FunFam" id="2.30.38.10:FF:000001">
    <property type="entry name" value="Non-ribosomal peptide synthetase PvdI"/>
    <property type="match status" value="1"/>
</dbReference>
<dbReference type="GO" id="GO:0008610">
    <property type="term" value="P:lipid biosynthetic process"/>
    <property type="evidence" value="ECO:0007669"/>
    <property type="project" value="UniProtKB-ARBA"/>
</dbReference>
<dbReference type="FunFam" id="3.40.50.12780:FF:000012">
    <property type="entry name" value="Non-ribosomal peptide synthetase"/>
    <property type="match status" value="3"/>
</dbReference>
<dbReference type="FunFam" id="1.10.1200.10:FF:000005">
    <property type="entry name" value="Nonribosomal peptide synthetase 1"/>
    <property type="match status" value="1"/>
</dbReference>
<dbReference type="PANTHER" id="PTHR45527">
    <property type="entry name" value="NONRIBOSOMAL PEPTIDE SYNTHETASE"/>
    <property type="match status" value="1"/>
</dbReference>
<dbReference type="InterPro" id="IPR045851">
    <property type="entry name" value="AMP-bd_C_sf"/>
</dbReference>
<dbReference type="InterPro" id="IPR036736">
    <property type="entry name" value="ACP-like_sf"/>
</dbReference>
<dbReference type="InterPro" id="IPR023213">
    <property type="entry name" value="CAT-like_dom_sf"/>
</dbReference>
<dbReference type="RefSeq" id="WP_007625705.1">
    <property type="nucleotide sequence ID" value="NZ_BANX01000048.1"/>
</dbReference>
<dbReference type="CDD" id="cd19540">
    <property type="entry name" value="LCL_NRPS-like"/>
    <property type="match status" value="4"/>
</dbReference>
<dbReference type="InterPro" id="IPR025110">
    <property type="entry name" value="AMP-bd_C"/>
</dbReference>
<protein>
    <submittedName>
        <fullName evidence="7">Putative non-ribosomal peptide synthetase</fullName>
    </submittedName>
</protein>
<dbReference type="InterPro" id="IPR042099">
    <property type="entry name" value="ANL_N_sf"/>
</dbReference>
<evidence type="ECO:0000259" key="6">
    <source>
        <dbReference type="PROSITE" id="PS50075"/>
    </source>
</evidence>
<dbReference type="Pfam" id="PF00550">
    <property type="entry name" value="PP-binding"/>
    <property type="match status" value="5"/>
</dbReference>
<dbReference type="Pfam" id="PF00668">
    <property type="entry name" value="Condensation"/>
    <property type="match status" value="6"/>
</dbReference>
<dbReference type="FunFam" id="1.10.1200.10:FF:000016">
    <property type="entry name" value="Non-ribosomal peptide synthase"/>
    <property type="match status" value="1"/>
</dbReference>
<dbReference type="InterPro" id="IPR010060">
    <property type="entry name" value="NRPS_synth"/>
</dbReference>
<dbReference type="InterPro" id="IPR000873">
    <property type="entry name" value="AMP-dep_synth/lig_dom"/>
</dbReference>
<reference evidence="7 8" key="1">
    <citation type="submission" date="2013-01" db="EMBL/GenBank/DDBJ databases">
        <title>Whole genome shotgun sequence of Gordonia soli NBRC 108243.</title>
        <authorList>
            <person name="Isaki-Nakamura S."/>
            <person name="Hosoyama A."/>
            <person name="Tsuchikane K."/>
            <person name="Ando Y."/>
            <person name="Baba S."/>
            <person name="Ohji S."/>
            <person name="Hamada M."/>
            <person name="Tamura T."/>
            <person name="Yamazoe A."/>
            <person name="Yamazaki S."/>
            <person name="Fujita N."/>
        </authorList>
    </citation>
    <scope>NUCLEOTIDE SEQUENCE [LARGE SCALE GENOMIC DNA]</scope>
    <source>
        <strain evidence="7 8">NBRC 108243</strain>
    </source>
</reference>
<dbReference type="Gene3D" id="3.30.300.30">
    <property type="match status" value="5"/>
</dbReference>
<feature type="non-terminal residue" evidence="7">
    <location>
        <position position="6090"/>
    </location>
</feature>
<dbReference type="SUPFAM" id="SSF56801">
    <property type="entry name" value="Acetyl-CoA synthetase-like"/>
    <property type="match status" value="6"/>
</dbReference>
<dbReference type="SUPFAM" id="SSF52777">
    <property type="entry name" value="CoA-dependent acyltransferases"/>
    <property type="match status" value="12"/>
</dbReference>
<keyword evidence="5" id="KW-0045">Antibiotic biosynthesis</keyword>
<dbReference type="Gene3D" id="3.40.50.980">
    <property type="match status" value="6"/>
</dbReference>
<dbReference type="Proteomes" id="UP000011666">
    <property type="component" value="Unassembled WGS sequence"/>
</dbReference>
<feature type="domain" description="Carrier" evidence="6">
    <location>
        <begin position="4313"/>
        <end position="4388"/>
    </location>
</feature>
<dbReference type="InterPro" id="IPR020845">
    <property type="entry name" value="AMP-binding_CS"/>
</dbReference>
<dbReference type="GO" id="GO:0044550">
    <property type="term" value="P:secondary metabolite biosynthetic process"/>
    <property type="evidence" value="ECO:0007669"/>
    <property type="project" value="TreeGrafter"/>
</dbReference>
<dbReference type="Gene3D" id="3.40.50.12780">
    <property type="entry name" value="N-terminal domain of ligase-like"/>
    <property type="match status" value="3"/>
</dbReference>
<dbReference type="Gene3D" id="3.30.559.10">
    <property type="entry name" value="Chloramphenicol acetyltransferase-like domain"/>
    <property type="match status" value="6"/>
</dbReference>
<evidence type="ECO:0000256" key="5">
    <source>
        <dbReference type="ARBA" id="ARBA00023194"/>
    </source>
</evidence>
<dbReference type="Pfam" id="PF13193">
    <property type="entry name" value="AMP-binding_C"/>
    <property type="match status" value="4"/>
</dbReference>
<evidence type="ECO:0000256" key="3">
    <source>
        <dbReference type="ARBA" id="ARBA00022553"/>
    </source>
</evidence>
<dbReference type="InterPro" id="IPR020806">
    <property type="entry name" value="PKS_PP-bd"/>
</dbReference>
<feature type="domain" description="Carrier" evidence="6">
    <location>
        <begin position="628"/>
        <end position="703"/>
    </location>
</feature>
<proteinExistence type="predicted"/>
<dbReference type="CDD" id="cd17643">
    <property type="entry name" value="A_NRPS_Cytc1-like"/>
    <property type="match status" value="2"/>
</dbReference>
<feature type="domain" description="Carrier" evidence="6">
    <location>
        <begin position="2761"/>
        <end position="2835"/>
    </location>
</feature>
<dbReference type="GO" id="GO:0072330">
    <property type="term" value="P:monocarboxylic acid biosynthetic process"/>
    <property type="evidence" value="ECO:0007669"/>
    <property type="project" value="UniProtKB-ARBA"/>
</dbReference>
<dbReference type="NCBIfam" id="NF004282">
    <property type="entry name" value="PRK05691.1"/>
    <property type="match status" value="4"/>
</dbReference>
<feature type="domain" description="Carrier" evidence="6">
    <location>
        <begin position="1687"/>
        <end position="1762"/>
    </location>
</feature>
<dbReference type="GO" id="GO:0043041">
    <property type="term" value="P:amino acid activation for nonribosomal peptide biosynthetic process"/>
    <property type="evidence" value="ECO:0007669"/>
    <property type="project" value="TreeGrafter"/>
</dbReference>
<dbReference type="Gene3D" id="3.30.559.30">
    <property type="entry name" value="Nonribosomal peptide synthetase, condensation domain"/>
    <property type="match status" value="6"/>
</dbReference>
<gene>
    <name evidence="7" type="ORF">GS4_48_00050</name>
</gene>
<evidence type="ECO:0000313" key="8">
    <source>
        <dbReference type="Proteomes" id="UP000011666"/>
    </source>
</evidence>
<dbReference type="PROSITE" id="PS00012">
    <property type="entry name" value="PHOSPHOPANTETHEINE"/>
    <property type="match status" value="5"/>
</dbReference>
<dbReference type="InterPro" id="IPR006162">
    <property type="entry name" value="Ppantetheine_attach_site"/>
</dbReference>
<dbReference type="InterPro" id="IPR009081">
    <property type="entry name" value="PP-bd_ACP"/>
</dbReference>
<dbReference type="EMBL" id="BANX01000048">
    <property type="protein sequence ID" value="GAC71058.1"/>
    <property type="molecule type" value="Genomic_DNA"/>
</dbReference>
<dbReference type="STRING" id="1223545.GS4_48_00050"/>
<dbReference type="NCBIfam" id="NF003417">
    <property type="entry name" value="PRK04813.1"/>
    <property type="match status" value="6"/>
</dbReference>
<evidence type="ECO:0000256" key="1">
    <source>
        <dbReference type="ARBA" id="ARBA00001957"/>
    </source>
</evidence>
<dbReference type="SMART" id="SM00823">
    <property type="entry name" value="PKS_PP"/>
    <property type="match status" value="5"/>
</dbReference>
<sequence>MTGVDPRAADVSRIWGSAPSTLDLVGFAAATSPDSVAVEGTTGPVTFGQLDAQASVTATVLRAQGLDTDAAINAALAGRLPTAGRTPQEIAAATVTAIADIRSAAAAIAGTTDFGSLPGLFRSTVARFGGRVAVSDADGTRLTYDELDDRSDRVAAALLAAGAGPEVLVAVALPRDADLVVALLGILKTGAGYLPLDRSHPAERLASILDDARPLLLIGDGTDDERWTGLGATTTTVDRLASTAPVAAAPTPTQIDERLPAYVIYTSGSTGRPKGVVVTHGDVVTLMAAAAQEYTFGADDVWTLFHSYAFDFSVWELWGPLLTGARLVLVAQDVTRDPDRFLGLLADQGVTVLSQTPSAFYQLIDARRRRPIDLAVRYIVFGGEALNFEQVRRWYDANPTDTAVLVNMYGITETTVHVSFRALDRDAVSAGDASFIGRPLSSLGIYILDSRLRPVPPGVVGEMYVTGGQLARGYLKRRGLSATRFVANPFATDGSRMYRTGDVARIVGDDIEYLGRSDAQVQLRGFRIEFGEIEAAMLRVPGVGAAAANVVDLGDRGELLVGYVVAEVGSDREIDGPEVRRIAARSVPEYMVPDVVVGIAALPLTSNGKLDRQSLPRPTIESTTEYVAPATSTETVLAEIYADVLGLDEISVVESVFDVGGNSLLAARIVGRAAEVLGVDLTVRDLFEAPTVRDLAARAGDKGAGMPPIEAADRPDLIPLSLTQQRMWFINRFDATSPAYNIPIVLHLTGELDRAALRRSLDDVVSRHEVLRTTYPAADGVPYQLIHDPAEIAAGVDWAEADSDDALYAAATTGFDVTTEWPVRVRIQQTAPDAYVLVVVLHHIACDGESLRPLVTDLLTAYQARAAGTAPQFTPLSVQVADVALWQQRVLGDTADADSLVGGQLAYWEQRLSGLPDVLEIPTDRPRPAVASLRGDRVEFDVPAEVSQRVDAVAREHGASPFMVAHAALAVVLSRLSASDDIAVGTPIAGRGQSVLDPLVGMFVNTLVLRTTVDERRSFAALLDDVRGVDLEAFANADVPFESVVERLDPTRSEAFAPLAQVWLAFDQSAVSELATGELAVGEAGALRVRPVEPTDLPSKVDLTLGIADNGDGWHGSAVYATDLFDAPTVLRLADRFVAVLDALTRNPDAPIAAADALLPDESDALAAWMSGPSRDGPETVVDLLSTLPGTDRPAVVAGGRSLSSAEFGGRVAVLARELITAGVGPEVAVGVCIPRSVELLVAVHAVVAAGGAYVPIDPEAPADQVAHMVRTAGVATVLVGTGDTPEGLRALDGIVVHVVDSAAPIVGDTAPVTAAERRGPVFGDTAVYTLFTSGSTGRPKGVTVRHRSLANLLTWFGTLTDDPAAERVLLKTPATFDASVWELFWPWLSGAVTVIADADGHRDPVYLRQVIDDAQISTVQFVPSMLAVFLEESRGGTDSLTSLRHILTGGEALAPALVQRTLAAAPAAQVVNQYGPTEATVDTTTQTLTEPVDEVPIGRPIANVVARVLDGRLRPVPRGVVGELYLGGPAVARGYAAQPTLTAERFVADPIGAPGDRLYRTGDEVRWTAEGALDYLGRTDFQVKLRGQRIELGEIESVLAGAPGVVSAAAAVVAGPAGDNLVAYVAGGPGEPVDRDRVRAFAAERLLAFLRPTVWVILDALPLNASGKVDRSALPEPVYEARAHVAPATDAERRVAGVFAEILGVEQVSVTESFFELGGNSLSATRVAARVAAALDADVSVRDLFDAPTVRDLAAAASSRGAGLPPVTAVAPRPDLIPLSFAQQRIWFINQFDTLSPAYNIPIGLRLRGKLDLAALRAAVADLVERQEVLRTVFPSIDGVARQVVGDRSGADAGLDWQVVADDADLIRAAQTGFDVATQRPIRVRVRRVDDLEHIVLIVLHHIAGDGQSMRPLVTDVVTAYAARTQGRAPDFADLPVQFADVALWQQRVLGSADDPESVVARQLDHWRERLAGLPDVLTLPSDRPRPPVASMRGAETTFEIPAETADLVRRTAAERGVTEFMVVHAALAVLLARLSSTDDIAIGTPIAGRGQAALDDLVGMFVNTLVLRTAVDPRQSFAALVDAVRSTDLDAFAHADVPFEAVVDALDPVRSESFAPLTQVLLTFGQDTPDPAAVVARLDDVDVSVLDIEETSSKVDLTVGVAAEGTGAWTGRVNYATDLFDRSTVDEFMQRFVRLLAQLVADAGQPVGAADLLTADETARLTPVGGRPGAAPRLLADIFADAAARRPDHQAVVTARSQLTYRELDEASNRLARHLIGLGASAETLIALALPRSTELMTAIWAVAKTGAGYVPIDPDYPPERVATMIEDSGASMGLTQSSTGALAEAGFGWSLVDDPDVAAAVAAQSAGPVTDADRLAPVRVDNTAYVIYTSGSTGRPKGVTVTHRGLHNFGVEETRRADVTADARVLGFASPSFDASVLEYLLAFISGATLVYRPSSAIAGDELQQFIAEHRITHTFLTPTVLSSLDPITLTSLRAVYAGGEAVGEALKDQWAAHRRIQNLYGPTETTIGVTISGPMRVGEPVATGGPLDGIGLLILDDYLRPVPVGVLGELYVTGVALSRGYLDRPGLSAERFVADPHGAPGTRMYRTGDVVRWVRSADGDLSIGYGGRSDDQIKLRGLRIELGEIETALTDHPQVDSAVVVGVVGNGVLADSGDSVVTALAAYLVPHRGQPDATSAGDAVAGIDIAALRAHLEDRLPIFMVPASFTVLDSLPLTPVGKLDRRALPAPTIEITADHVAPSGAVEEQLASIVAGLLGLDRVSVVESFFALGGDSIMSIQLASAARSAGLSISPRDVFEHRTVRALARAAAAGTDELPAILEPTDPGAAIPLPPIVAWMVEHSESPADFADFSQSQVLVAPATLTQDVLGELLNEVVAAHPMLSASLTEVEGGWELRPATAFDPSQATSTLTSDVPVADPAFADHIRIAFENASARLDPGDGRLVHAVHVTDPTGAGRVVLVIHHLGVDAVSWRPIIEDLVTAWAQHTAGQPYALRGEVTSASAWVSALVEQAVDRRHELGYWTSRLPLQPTDLGARIDRGRDRLSTNRSVVERIEPALTEALLTSVPAAFAGGVNDALLAALARAIRSWQHARGITDTTPVSVLLEGHGRYEEIVGRGPNPRRADLSRTVGWFTTIAPVLLDPAEDVAHAVKAAKEERLGQPDNGIGFGALRYLSGQSADATSLAGRPLPSIAFNYLGNVSGGADGAGPADLLPAPDAPRLPATVTGGMVAANVLTVTAGTVVTEGGREFTADFSAAAALLDESDIADLAARWHAELAAIVSFVTETGDVGWSPSDVPGVELTQSEIDALARRHPGAAIWSLSPLQRGLHFQAELAAGGRASGAVDVYVAQAVLTLDGDVDVDRLHDAARQLLAHHRILRSGYVRTESGAAVAVVPETVEVPWRVVDLTVPGAPAIDAEVAAIAERQQVEPFDLDAPPLIRFVVVRGRGETRLVVTSHHILLDGWSSPLMLADLMALYATGRTYTGMSGASGDYADFLAHIAQVDPAAGRAAWREVLSPVERPTLVSSGREATLDRLPRDRSRFLDTELTAAIEATARETGVTVSTVLQFAWAVLLSRVTGERVVTFGETVSGRPADLDGVESMVGLFINTLPAVVDVDPSASVVDVLRKVQADKVAVLDHQQIALPELIAETGVAGALFDTLAVHESYPIDSDSLATTDVGGLRVRGVDATDATHYPLTMVTGPVGDRIELKLKYLPAAFADRQVEIFADILVRILETITTRTDLATADIALTDQGAYLQRLVDPITATANQGTSLVDLFVRSAITAGERIAVTDPTASMSYAELDRRSTALAAALTARGVAVGDLVAVAPARTVDLVVSILGVLKAGAGYLPLDTTNPTERLRFILSDAAPALVLTDSTTAGLELWSQLPGSVGVADVADLVADGAATGGFDAPAVPADARAYVIYTSGSTGRPKGVEVTHRDVVTLMDTAATDFEFRSDDVWTMFHSYAFDFSVWELWGPLLSGARLVVVGRDVARVPAEFLALVQRERVTVLSQTPSAFYQFAEARRRDRSHPLYLRYVVFGGEALNFEQVRRWFDEHPGDDAVLVNMYGITETTVHVSFRPLDPDTVSAGDASFIGRPLASLGIHILDDRLRPVPEGVLGEMYVVGGQLAQGYLRRPELTATRFVAAPFGPVGTRMYRTGDLARRVGDDIEYLGRGDAQVQLRGFRIEFGEVETALLSAPGVTAAAATIVDLPGRGEQLVGHVVVDDPAALDPQLVRQVAGRSVPAYMVPDLVVAIDAIPLTANGKLDRAALPAPETTLPESEVVAPATETERIVADAFAEVLGLDEVGATTSVFELGGNSLSAARLAARIGDALDVDVSVRDLFETPSVRDLVAALSDRGAGLAPVVAVIPRPDRIPLSFAQQRMWFLNRFDPTSATYNIPAVLRLAGPLDVETLYTAITDVIARHEILRTTFPARDGVPFQHIHAIDEIADRLDWAIVDSRAEIETAATTGFDVTTHWALRARLWRTGPDEVVFALVAHHIVADGESMAPLIADIVTAYSARAAGLTPEFMPLEVQFADYALWQHRELGDPADAGSVVGGQLDYWAERLAGLPDVLELPADRPRPAVASQRGARVRGRIPAAVGERISGLARQFGTTPFMVVHAGLSVLLARLSATEDIAIATPIAGRGQRVLDPLVGMFVNTLVLRADVRAGRSFGALLDDVRTTDLEAFANADVPFELLVERLNPTRSEAFSPLAQVILSFDPAASADSALGSLGDLEITPVTAESVAAQVDLYWTVSSAPEGQDWPLEIIYATDLFDETTVSALAARFADLLDALTVAPSDAVGDAELMAPVEITDEAGREWGARVALPAPTSVPEAVAAQIARTPAAEALLFGDRDVTYAEFGARVSVLARQLLAAGVGPDVAVGLCIPRSVEMVVAIHAVIAAGGQYVPFDTSAPVDRVEYMVDTAGVSVVLVGPGEIPPAVVGLGDAVRVVTVDATEPVDPATPPVGDAERVRPIRADDAIYTLFTSGSTGRPKGVTLSHAAVLNRLWWGLDELPIDTTDRVMLKTPYTFDVSVPELFAPLMVGATMVVLRADGHLDPVHVAEEIARTRSTMVHFVPSMLSVFLEVAGAERVRALDSVRIVSTTGEALPPSVAAQMREWLPQVLFYNLYGPTEAAVEITYESIGKVASDATTVAIGVPVWNSSAVVLDSRLRRVPAGVPGELYLGGVQLARGYAARPDLTSERFIADPHGGPGERLYRTGDLVRRRADGVLEYLGRTDFQVKLRGQRIELGEIEAVIASAPGVVHAAATVADSPHGGQHLVGYLAGAGGRPVDLDAVKDAVATALPEYMRPTVWMPLEQVTLNSAGKLDRKALPAPEFSAGDYIGPATPVEELIADVYADVLGTDQVSVTDSFFDLGGNSLSAMRLAARVADVTGSEVSVRDLFDAPSVRELAVAVADHAAALAPITAASPRPERIPLSFAQQRMWFINQFDPSSPTYNIPAVLRLNGPLDAEALRAAVADVVARHEVLRTTFPSDGGVAAQRVHDVVEIAERLDWAVVGTQGDLEAALTTGFDVSRQWPLRVRLWQVAPTEFVFALVVHHIAADGESMNPLVTDIVSAYGARIAGEAPRFAPLEVQFADYAVWQHQVLGSADDAASVLGRQLDYWLRRLGGLPDVIDLPADRPRPARASQRGARTTFEIPADVAAQITAVAADRGVTPFMVVHAALSVLLARLSATDDIAVATPVAGRGQRVLDPLIGMFVNTLVLRTAFDADQTLAELLDHVRTVDLDAFANADIPFETLVERLNPVRSEAFAPLAQVLLTLDQSAVSGMSDLARSGVPGTEYAGLRITPVTPPEVSAQVDLTIGLSAGETGAPWAGTLIYATDLFDASTITVLAQRFISLLRALTAAPTSLAVGDVDLVSTADRDVVTRWSTGTSVALADESIADAVAARVAVSPDASAVVFEGRSVSFAEFGARVSVVARELIAVGVGPDVAVGVAVDRSVEMVVAVHAVVAAGGQYVPIDTGAPVDRVSYMVATAGVGVVVVGGVVPDAVAALGDTITLVEVDTSAEIVGDTSPLTDADRVGVVRGEHAA</sequence>
<dbReference type="GO" id="GO:0017000">
    <property type="term" value="P:antibiotic biosynthetic process"/>
    <property type="evidence" value="ECO:0007669"/>
    <property type="project" value="UniProtKB-KW"/>
</dbReference>
<dbReference type="GO" id="GO:0005829">
    <property type="term" value="C:cytosol"/>
    <property type="evidence" value="ECO:0007669"/>
    <property type="project" value="TreeGrafter"/>
</dbReference>
<evidence type="ECO:0000256" key="2">
    <source>
        <dbReference type="ARBA" id="ARBA00022450"/>
    </source>
</evidence>
<dbReference type="GO" id="GO:0031177">
    <property type="term" value="F:phosphopantetheine binding"/>
    <property type="evidence" value="ECO:0007669"/>
    <property type="project" value="InterPro"/>
</dbReference>
<dbReference type="FunFam" id="3.40.50.980:FF:000002">
    <property type="entry name" value="Enterobactin synthetase component F"/>
    <property type="match status" value="2"/>
</dbReference>
<dbReference type="InterPro" id="IPR010071">
    <property type="entry name" value="AA_adenyl_dom"/>
</dbReference>
<comment type="cofactor">
    <cofactor evidence="1">
        <name>pantetheine 4'-phosphate</name>
        <dbReference type="ChEBI" id="CHEBI:47942"/>
    </cofactor>
</comment>
<dbReference type="NCBIfam" id="TIGR01720">
    <property type="entry name" value="NRPS-para261"/>
    <property type="match status" value="1"/>
</dbReference>
<dbReference type="FunFam" id="3.30.300.30:FF:000015">
    <property type="entry name" value="Nonribosomal peptide synthase SidD"/>
    <property type="match status" value="2"/>
</dbReference>
<evidence type="ECO:0000313" key="7">
    <source>
        <dbReference type="EMBL" id="GAC71058.1"/>
    </source>
</evidence>
<dbReference type="Pfam" id="PF00501">
    <property type="entry name" value="AMP-binding"/>
    <property type="match status" value="6"/>
</dbReference>
<comment type="caution">
    <text evidence="7">The sequence shown here is derived from an EMBL/GenBank/DDBJ whole genome shotgun (WGS) entry which is preliminary data.</text>
</comment>
<dbReference type="PROSITE" id="PS00455">
    <property type="entry name" value="AMP_BINDING"/>
    <property type="match status" value="3"/>
</dbReference>
<dbReference type="NCBIfam" id="TIGR01733">
    <property type="entry name" value="AA-adenyl-dom"/>
    <property type="match status" value="5"/>
</dbReference>
<organism evidence="7 8">
    <name type="scientific">Gordonia soli NBRC 108243</name>
    <dbReference type="NCBI Taxonomy" id="1223545"/>
    <lineage>
        <taxon>Bacteria</taxon>
        <taxon>Bacillati</taxon>
        <taxon>Actinomycetota</taxon>
        <taxon>Actinomycetes</taxon>
        <taxon>Mycobacteriales</taxon>
        <taxon>Gordoniaceae</taxon>
        <taxon>Gordonia</taxon>
    </lineage>
</organism>
<dbReference type="SUPFAM" id="SSF47336">
    <property type="entry name" value="ACP-like"/>
    <property type="match status" value="5"/>
</dbReference>
<name>M0QR28_9ACTN</name>
<keyword evidence="8" id="KW-1185">Reference proteome</keyword>
<keyword evidence="2" id="KW-0596">Phosphopantetheine</keyword>